<keyword evidence="1 2" id="KW-0479">Metal-binding</keyword>
<comment type="cofactor">
    <cofactor evidence="2">
        <name>Mn(2+)</name>
        <dbReference type="ChEBI" id="CHEBI:29035"/>
    </cofactor>
    <text evidence="2">Binds 2 manganese ions per subunit.</text>
</comment>
<dbReference type="CDD" id="cd20305">
    <property type="entry name" value="cupin_OxDC_C"/>
    <property type="match status" value="1"/>
</dbReference>
<feature type="binding site" evidence="2">
    <location>
        <position position="317"/>
    </location>
    <ligand>
        <name>Mn(2+)</name>
        <dbReference type="ChEBI" id="CHEBI:29035"/>
        <label>2</label>
    </ligand>
</feature>
<proteinExistence type="predicted"/>
<feature type="binding site" evidence="2">
    <location>
        <position position="271"/>
    </location>
    <ligand>
        <name>Mn(2+)</name>
        <dbReference type="ChEBI" id="CHEBI:29035"/>
        <label>2</label>
    </ligand>
</feature>
<keyword evidence="2" id="KW-0464">Manganese</keyword>
<dbReference type="PANTHER" id="PTHR35848:SF9">
    <property type="entry name" value="SLL1358 PROTEIN"/>
    <property type="match status" value="1"/>
</dbReference>
<dbReference type="OrthoDB" id="1973590at2"/>
<sequence length="378" mass="42350">MTDKTPIQPIYDNRGATDVGPRNVQMDLQNPDVLIPPETDNGSLPNMKFPFAMAHNRLEDGGWAREVTVREFPIAKSMAGVNMRLGPGVVRELHWHKEAEWAYILQGNVRLTVVDTADSITVDDLKPGDMWLVPAGIPHSIQGLDEGTEFLLVFDDGNFSENETLLITEYLAHTPPSVLAKNFGIAVEHFANIPKSEKYIFRQPVPQPLDVVRKQLPDSPPAIPYTFHASDVEPARYPGGSVKTVDARTFPMTTLSALIIEIEPGGMREMHWHPDADEWQYYLQGEARMTVFDATSKARTFDYRAGDVGFVPRTLGHYIENIGTDPVHVINVFNSRFCTDISLNQWMALTPPDLIRGHLNLDDTAMKALRRTRQPVVG</sequence>
<dbReference type="SUPFAM" id="SSF51182">
    <property type="entry name" value="RmlC-like cupins"/>
    <property type="match status" value="1"/>
</dbReference>
<evidence type="ECO:0000313" key="5">
    <source>
        <dbReference type="EMBL" id="PSJ59488.1"/>
    </source>
</evidence>
<dbReference type="InterPro" id="IPR014710">
    <property type="entry name" value="RmlC-like_jellyroll"/>
</dbReference>
<dbReference type="Proteomes" id="UP000240653">
    <property type="component" value="Unassembled WGS sequence"/>
</dbReference>
<keyword evidence="6" id="KW-1185">Reference proteome</keyword>
<feature type="domain" description="Cupin type-1" evidence="4">
    <location>
        <begin position="227"/>
        <end position="367"/>
    </location>
</feature>
<evidence type="ECO:0000256" key="3">
    <source>
        <dbReference type="SAM" id="MobiDB-lite"/>
    </source>
</evidence>
<dbReference type="RefSeq" id="WP_106725344.1">
    <property type="nucleotide sequence ID" value="NZ_PXYL01000008.1"/>
</dbReference>
<feature type="binding site" evidence="2">
    <location>
        <position position="94"/>
    </location>
    <ligand>
        <name>Mn(2+)</name>
        <dbReference type="ChEBI" id="CHEBI:29035"/>
        <label>1</label>
    </ligand>
</feature>
<dbReference type="InterPro" id="IPR017774">
    <property type="entry name" value="Bicupin_oxalate_deCO2ase/Oxase"/>
</dbReference>
<feature type="region of interest" description="Disordered" evidence="3">
    <location>
        <begin position="1"/>
        <end position="20"/>
    </location>
</feature>
<feature type="binding site" evidence="2">
    <location>
        <position position="278"/>
    </location>
    <ligand>
        <name>Mn(2+)</name>
        <dbReference type="ChEBI" id="CHEBI:29035"/>
        <label>2</label>
    </ligand>
</feature>
<feature type="binding site" evidence="2">
    <location>
        <position position="100"/>
    </location>
    <ligand>
        <name>Mn(2+)</name>
        <dbReference type="ChEBI" id="CHEBI:29035"/>
        <label>1</label>
    </ligand>
</feature>
<feature type="domain" description="Cupin type-1" evidence="4">
    <location>
        <begin position="52"/>
        <end position="191"/>
    </location>
</feature>
<accession>A0A2P7SAG7</accession>
<dbReference type="InterPro" id="IPR051610">
    <property type="entry name" value="GPI/OXD"/>
</dbReference>
<protein>
    <submittedName>
        <fullName evidence="5">Cupin</fullName>
    </submittedName>
</protein>
<dbReference type="GO" id="GO:0033609">
    <property type="term" value="P:oxalate metabolic process"/>
    <property type="evidence" value="ECO:0007669"/>
    <property type="project" value="InterPro"/>
</dbReference>
<feature type="binding site" evidence="2">
    <location>
        <position position="273"/>
    </location>
    <ligand>
        <name>Mn(2+)</name>
        <dbReference type="ChEBI" id="CHEBI:29035"/>
        <label>2</label>
    </ligand>
</feature>
<dbReference type="Pfam" id="PF00190">
    <property type="entry name" value="Cupin_1"/>
    <property type="match status" value="2"/>
</dbReference>
<evidence type="ECO:0000259" key="4">
    <source>
        <dbReference type="SMART" id="SM00835"/>
    </source>
</evidence>
<evidence type="ECO:0000256" key="1">
    <source>
        <dbReference type="ARBA" id="ARBA00022723"/>
    </source>
</evidence>
<dbReference type="InterPro" id="IPR006045">
    <property type="entry name" value="Cupin_1"/>
</dbReference>
<dbReference type="PANTHER" id="PTHR35848">
    <property type="entry name" value="OXALATE-BINDING PROTEIN"/>
    <property type="match status" value="1"/>
</dbReference>
<dbReference type="NCBIfam" id="TIGR03404">
    <property type="entry name" value="bicupin_oxalic"/>
    <property type="match status" value="1"/>
</dbReference>
<dbReference type="CDD" id="cd20304">
    <property type="entry name" value="cupin_OxDC_N"/>
    <property type="match status" value="1"/>
</dbReference>
<reference evidence="5 6" key="1">
    <citation type="submission" date="2018-03" db="EMBL/GenBank/DDBJ databases">
        <title>The draft genome of Mesorhizobium soli JCM 19897.</title>
        <authorList>
            <person name="Li L."/>
            <person name="Liu L."/>
            <person name="Liang L."/>
            <person name="Wang T."/>
            <person name="Zhang X."/>
        </authorList>
    </citation>
    <scope>NUCLEOTIDE SEQUENCE [LARGE SCALE GENOMIC DNA]</scope>
    <source>
        <strain evidence="5 6">JCM 19897</strain>
    </source>
</reference>
<dbReference type="AlphaFoldDB" id="A0A2P7SAG7"/>
<feature type="binding site" evidence="2">
    <location>
        <position position="139"/>
    </location>
    <ligand>
        <name>Mn(2+)</name>
        <dbReference type="ChEBI" id="CHEBI:29035"/>
        <label>1</label>
    </ligand>
</feature>
<dbReference type="SMART" id="SM00835">
    <property type="entry name" value="Cupin_1"/>
    <property type="match status" value="2"/>
</dbReference>
<dbReference type="EMBL" id="PXYL01000008">
    <property type="protein sequence ID" value="PSJ59488.1"/>
    <property type="molecule type" value="Genomic_DNA"/>
</dbReference>
<evidence type="ECO:0000256" key="2">
    <source>
        <dbReference type="PIRSR" id="PIRSR617774-2"/>
    </source>
</evidence>
<dbReference type="GO" id="GO:0046872">
    <property type="term" value="F:metal ion binding"/>
    <property type="evidence" value="ECO:0007669"/>
    <property type="project" value="UniProtKB-KW"/>
</dbReference>
<evidence type="ECO:0000313" key="6">
    <source>
        <dbReference type="Proteomes" id="UP000240653"/>
    </source>
</evidence>
<comment type="caution">
    <text evidence="5">The sequence shown here is derived from an EMBL/GenBank/DDBJ whole genome shotgun (WGS) entry which is preliminary data.</text>
</comment>
<dbReference type="Gene3D" id="2.60.120.10">
    <property type="entry name" value="Jelly Rolls"/>
    <property type="match status" value="2"/>
</dbReference>
<gene>
    <name evidence="5" type="ORF">C7I85_17850</name>
</gene>
<organism evidence="5 6">
    <name type="scientific">Pseudaminobacter soli</name>
    <name type="common">ex Li et al. 2025</name>
    <dbReference type="NCBI Taxonomy" id="1295366"/>
    <lineage>
        <taxon>Bacteria</taxon>
        <taxon>Pseudomonadati</taxon>
        <taxon>Pseudomonadota</taxon>
        <taxon>Alphaproteobacteria</taxon>
        <taxon>Hyphomicrobiales</taxon>
        <taxon>Phyllobacteriaceae</taxon>
        <taxon>Pseudaminobacter</taxon>
    </lineage>
</organism>
<dbReference type="InterPro" id="IPR011051">
    <property type="entry name" value="RmlC_Cupin_sf"/>
</dbReference>
<name>A0A2P7SAG7_9HYPH</name>
<feature type="binding site" evidence="2">
    <location>
        <position position="96"/>
    </location>
    <ligand>
        <name>Mn(2+)</name>
        <dbReference type="ChEBI" id="CHEBI:29035"/>
        <label>1</label>
    </ligand>
</feature>